<comment type="catalytic activity">
    <reaction evidence="13">
        <text>iodide(out) + 2 Na(+)(out) = iodide(in) + 2 Na(+)(in)</text>
        <dbReference type="Rhea" id="RHEA:71207"/>
        <dbReference type="ChEBI" id="CHEBI:16382"/>
        <dbReference type="ChEBI" id="CHEBI:29101"/>
    </reaction>
</comment>
<dbReference type="PROSITE" id="PS00456">
    <property type="entry name" value="NA_SOLUT_SYMP_1"/>
    <property type="match status" value="1"/>
</dbReference>
<proteinExistence type="inferred from homology"/>
<dbReference type="RefSeq" id="WP_010552874.1">
    <property type="nucleotide sequence ID" value="NZ_CP011025.1"/>
</dbReference>
<feature type="transmembrane region" description="Helical" evidence="15">
    <location>
        <begin position="505"/>
        <end position="525"/>
    </location>
</feature>
<dbReference type="Gene3D" id="1.20.1730.10">
    <property type="entry name" value="Sodium/glucose cotransporter"/>
    <property type="match status" value="1"/>
</dbReference>
<protein>
    <recommendedName>
        <fullName evidence="18">Solute:Na+ symporter, SSS family</fullName>
    </recommendedName>
</protein>
<keyword evidence="7 15" id="KW-1133">Transmembrane helix</keyword>
<comment type="similarity">
    <text evidence="2 14">Belongs to the sodium:solute symporter (SSF) (TC 2.A.21) family.</text>
</comment>
<feature type="transmembrane region" description="Helical" evidence="15">
    <location>
        <begin position="39"/>
        <end position="65"/>
    </location>
</feature>
<dbReference type="PROSITE" id="PS50283">
    <property type="entry name" value="NA_SOLUT_SYMP_3"/>
    <property type="match status" value="1"/>
</dbReference>
<feature type="transmembrane region" description="Helical" evidence="15">
    <location>
        <begin position="222"/>
        <end position="241"/>
    </location>
</feature>
<dbReference type="Proteomes" id="UP000016505">
    <property type="component" value="Chromosome I"/>
</dbReference>
<keyword evidence="9" id="KW-0406">Ion transport</keyword>
<feature type="transmembrane region" description="Helical" evidence="15">
    <location>
        <begin position="312"/>
        <end position="336"/>
    </location>
</feature>
<evidence type="ECO:0000256" key="1">
    <source>
        <dbReference type="ARBA" id="ARBA00004651"/>
    </source>
</evidence>
<dbReference type="GO" id="GO:0098660">
    <property type="term" value="P:inorganic ion transmembrane transport"/>
    <property type="evidence" value="ECO:0007669"/>
    <property type="project" value="UniProtKB-ARBA"/>
</dbReference>
<evidence type="ECO:0000256" key="5">
    <source>
        <dbReference type="ARBA" id="ARBA00022692"/>
    </source>
</evidence>
<keyword evidence="8" id="KW-0915">Sodium</keyword>
<dbReference type="AlphaFoldDB" id="A0A290S3R5"/>
<feature type="transmembrane region" description="Helical" evidence="15">
    <location>
        <begin position="356"/>
        <end position="378"/>
    </location>
</feature>
<evidence type="ECO:0000256" key="2">
    <source>
        <dbReference type="ARBA" id="ARBA00006434"/>
    </source>
</evidence>
<evidence type="ECO:0000256" key="14">
    <source>
        <dbReference type="RuleBase" id="RU362091"/>
    </source>
</evidence>
<evidence type="ECO:0000256" key="15">
    <source>
        <dbReference type="SAM" id="Phobius"/>
    </source>
</evidence>
<evidence type="ECO:0000256" key="9">
    <source>
        <dbReference type="ARBA" id="ARBA00023065"/>
    </source>
</evidence>
<evidence type="ECO:0000256" key="6">
    <source>
        <dbReference type="ARBA" id="ARBA00022847"/>
    </source>
</evidence>
<dbReference type="PANTHER" id="PTHR42985:SF40">
    <property type="entry name" value="LD47995P-RELATED"/>
    <property type="match status" value="1"/>
</dbReference>
<reference evidence="16 17" key="1">
    <citation type="journal article" date="2012" name="J. Bacteriol.">
        <title>Genome sequences of type strains of seven species of the marine bacterium Pseudoalteromonas.</title>
        <authorList>
            <person name="Xie B.B."/>
            <person name="Shu Y.L."/>
            <person name="Qin Q.L."/>
            <person name="Rong J.C."/>
            <person name="Zhang X.Y."/>
            <person name="Chen X.L."/>
            <person name="Shi M."/>
            <person name="He H.L."/>
            <person name="Zhou B.C."/>
            <person name="Zhang Y.Z."/>
        </authorList>
    </citation>
    <scope>NUCLEOTIDE SEQUENCE [LARGE SCALE GENOMIC DNA]</scope>
    <source>
        <strain evidence="16 17">A 37-1-2</strain>
    </source>
</reference>
<dbReference type="InterPro" id="IPR038377">
    <property type="entry name" value="Na/Glc_symporter_sf"/>
</dbReference>
<keyword evidence="3" id="KW-0813">Transport</keyword>
<dbReference type="EMBL" id="CP011025">
    <property type="protein sequence ID" value="ATC86682.1"/>
    <property type="molecule type" value="Genomic_DNA"/>
</dbReference>
<keyword evidence="10 15" id="KW-0472">Membrane</keyword>
<dbReference type="GO" id="GO:0006814">
    <property type="term" value="P:sodium ion transport"/>
    <property type="evidence" value="ECO:0007669"/>
    <property type="project" value="UniProtKB-KW"/>
</dbReference>
<comment type="subcellular location">
    <subcellularLocation>
        <location evidence="1">Cell membrane</location>
        <topology evidence="1">Multi-pass membrane protein</topology>
    </subcellularLocation>
</comment>
<name>A0A290S3R5_9GAMM</name>
<evidence type="ECO:0008006" key="18">
    <source>
        <dbReference type="Google" id="ProtNLM"/>
    </source>
</evidence>
<feature type="transmembrane region" description="Helical" evidence="15">
    <location>
        <begin position="384"/>
        <end position="405"/>
    </location>
</feature>
<dbReference type="GO" id="GO:0005886">
    <property type="term" value="C:plasma membrane"/>
    <property type="evidence" value="ECO:0007669"/>
    <property type="project" value="UniProtKB-SubCell"/>
</dbReference>
<keyword evidence="6" id="KW-0769">Symport</keyword>
<keyword evidence="4" id="KW-1003">Cell membrane</keyword>
<evidence type="ECO:0000313" key="17">
    <source>
        <dbReference type="Proteomes" id="UP000016505"/>
    </source>
</evidence>
<feature type="transmembrane region" description="Helical" evidence="15">
    <location>
        <begin position="181"/>
        <end position="202"/>
    </location>
</feature>
<organism evidence="16 17">
    <name type="scientific">Pseudoalteromonas arctica A 37-1-2</name>
    <dbReference type="NCBI Taxonomy" id="1117313"/>
    <lineage>
        <taxon>Bacteria</taxon>
        <taxon>Pseudomonadati</taxon>
        <taxon>Pseudomonadota</taxon>
        <taxon>Gammaproteobacteria</taxon>
        <taxon>Alteromonadales</taxon>
        <taxon>Pseudoalteromonadaceae</taxon>
        <taxon>Pseudoalteromonas</taxon>
    </lineage>
</organism>
<feature type="transmembrane region" description="Helical" evidence="15">
    <location>
        <begin position="71"/>
        <end position="92"/>
    </location>
</feature>
<dbReference type="InterPro" id="IPR051163">
    <property type="entry name" value="Sodium:Solute_Symporter_SSF"/>
</dbReference>
<evidence type="ECO:0000256" key="11">
    <source>
        <dbReference type="ARBA" id="ARBA00023180"/>
    </source>
</evidence>
<evidence type="ECO:0000256" key="4">
    <source>
        <dbReference type="ARBA" id="ARBA00022475"/>
    </source>
</evidence>
<dbReference type="OrthoDB" id="9803348at2"/>
<feature type="transmembrane region" description="Helical" evidence="15">
    <location>
        <begin position="262"/>
        <end position="281"/>
    </location>
</feature>
<feature type="transmembrane region" description="Helical" evidence="15">
    <location>
        <begin position="531"/>
        <end position="549"/>
    </location>
</feature>
<keyword evidence="12" id="KW-0739">Sodium transport</keyword>
<keyword evidence="11" id="KW-0325">Glycoprotein</keyword>
<feature type="transmembrane region" description="Helical" evidence="15">
    <location>
        <begin position="150"/>
        <end position="174"/>
    </location>
</feature>
<sequence length="561" mass="61332">MHIIDISVVVIFSLLIIGCGLSFSAAGKNMKSFFSAGGALPWWMSGLSLFMSFFSAGTFVVWGAIAYKHGWVAITIQWTMCLAGVLIALFIAPKWQKTGVLTAAEFIKQRLGLNVQRTYTYIFLLIASFSTGAFLYPVAKIVEVATGLSLEYTVIILGLLILAYTAVGGLWAVIITDILQFVVLTAAVLIVVPLSFEAIGGIENFIDKAPDDFFNSVNDEYSWEFIFAFGLYNLFFIAGNWSYIQRFTSVKTPKDAKKVGGLFAILYLICPVVWMLAPMIYRTMNPNLVGFESEGAYLQMCKEVLPVGMLGLMLAGMVFATSSSINTSLNIAAGVISNDIYKNIKPDASQATLVKVGRIATGVLGLITIIVALLIPLLGGVVEVVMTMAALTGGPLFLPPIWLLFSRYQTGKTILITTIFSLLVNAFFKFVSPWLFDFSLDRAQEMMMGVLFPVLMLTVFELYLRAQRKTPACYENYLVELSQIKPTAELITPEKSADNNHGIRVLGFGILSTGAIMLSLAAIATTGKIEITVISIGIFILGGVLVFKFRSKAVKVRINEQ</sequence>
<evidence type="ECO:0000256" key="10">
    <source>
        <dbReference type="ARBA" id="ARBA00023136"/>
    </source>
</evidence>
<dbReference type="InterPro" id="IPR018212">
    <property type="entry name" value="Na/solute_symporter_CS"/>
</dbReference>
<gene>
    <name evidence="16" type="ORF">PARC_a2160</name>
</gene>
<evidence type="ECO:0000256" key="3">
    <source>
        <dbReference type="ARBA" id="ARBA00022448"/>
    </source>
</evidence>
<feature type="transmembrane region" description="Helical" evidence="15">
    <location>
        <begin position="446"/>
        <end position="464"/>
    </location>
</feature>
<feature type="transmembrane region" description="Helical" evidence="15">
    <location>
        <begin position="6"/>
        <end position="27"/>
    </location>
</feature>
<keyword evidence="5 15" id="KW-0812">Transmembrane</keyword>
<evidence type="ECO:0000256" key="13">
    <source>
        <dbReference type="ARBA" id="ARBA00036099"/>
    </source>
</evidence>
<feature type="transmembrane region" description="Helical" evidence="15">
    <location>
        <begin position="118"/>
        <end position="138"/>
    </location>
</feature>
<dbReference type="GO" id="GO:0015293">
    <property type="term" value="F:symporter activity"/>
    <property type="evidence" value="ECO:0007669"/>
    <property type="project" value="UniProtKB-KW"/>
</dbReference>
<dbReference type="InterPro" id="IPR001734">
    <property type="entry name" value="Na/solute_symporter"/>
</dbReference>
<accession>A0A290S3R5</accession>
<dbReference type="KEGG" id="part:PARC_a2160"/>
<evidence type="ECO:0000256" key="12">
    <source>
        <dbReference type="ARBA" id="ARBA00023201"/>
    </source>
</evidence>
<dbReference type="CDD" id="cd11477">
    <property type="entry name" value="SLC5sbd_u1"/>
    <property type="match status" value="1"/>
</dbReference>
<dbReference type="Pfam" id="PF00474">
    <property type="entry name" value="SSF"/>
    <property type="match status" value="1"/>
</dbReference>
<feature type="transmembrane region" description="Helical" evidence="15">
    <location>
        <begin position="414"/>
        <end position="434"/>
    </location>
</feature>
<evidence type="ECO:0000313" key="16">
    <source>
        <dbReference type="EMBL" id="ATC86682.1"/>
    </source>
</evidence>
<dbReference type="PANTHER" id="PTHR42985">
    <property type="entry name" value="SODIUM-COUPLED MONOCARBOXYLATE TRANSPORTER"/>
    <property type="match status" value="1"/>
</dbReference>
<dbReference type="GO" id="GO:0015075">
    <property type="term" value="F:monoatomic ion transmembrane transporter activity"/>
    <property type="evidence" value="ECO:0007669"/>
    <property type="project" value="UniProtKB-ARBA"/>
</dbReference>
<evidence type="ECO:0000256" key="7">
    <source>
        <dbReference type="ARBA" id="ARBA00022989"/>
    </source>
</evidence>
<evidence type="ECO:0000256" key="8">
    <source>
        <dbReference type="ARBA" id="ARBA00023053"/>
    </source>
</evidence>